<dbReference type="InterPro" id="IPR013320">
    <property type="entry name" value="ConA-like_dom_sf"/>
</dbReference>
<keyword evidence="4 6" id="KW-1015">Disulfide bond</keyword>
<dbReference type="CDD" id="cd00110">
    <property type="entry name" value="LamG"/>
    <property type="match status" value="1"/>
</dbReference>
<evidence type="ECO:0000256" key="3">
    <source>
        <dbReference type="ARBA" id="ARBA00022737"/>
    </source>
</evidence>
<feature type="domain" description="EGF-like" evidence="9">
    <location>
        <begin position="130"/>
        <end position="167"/>
    </location>
</feature>
<dbReference type="Gene3D" id="2.10.25.10">
    <property type="entry name" value="Laminin"/>
    <property type="match status" value="1"/>
</dbReference>
<evidence type="ECO:0000256" key="6">
    <source>
        <dbReference type="PROSITE-ProRule" id="PRU00076"/>
    </source>
</evidence>
<feature type="disulfide bond" evidence="6">
    <location>
        <begin position="157"/>
        <end position="166"/>
    </location>
</feature>
<reference evidence="10" key="2">
    <citation type="submission" date="2021-09" db="EMBL/GenBank/DDBJ databases">
        <authorList>
            <person name="Jia N."/>
            <person name="Wang J."/>
            <person name="Shi W."/>
            <person name="Du L."/>
            <person name="Sun Y."/>
            <person name="Zhan W."/>
            <person name="Jiang J."/>
            <person name="Wang Q."/>
            <person name="Zhang B."/>
            <person name="Ji P."/>
            <person name="Sakyi L.B."/>
            <person name="Cui X."/>
            <person name="Yuan T."/>
            <person name="Jiang B."/>
            <person name="Yang W."/>
            <person name="Lam T.T.-Y."/>
            <person name="Chang Q."/>
            <person name="Ding S."/>
            <person name="Wang X."/>
            <person name="Zhu J."/>
            <person name="Ruan X."/>
            <person name="Zhao L."/>
            <person name="Wei J."/>
            <person name="Que T."/>
            <person name="Du C."/>
            <person name="Cheng J."/>
            <person name="Dai P."/>
            <person name="Han X."/>
            <person name="Huang E."/>
            <person name="Gao Y."/>
            <person name="Liu J."/>
            <person name="Shao H."/>
            <person name="Ye R."/>
            <person name="Li L."/>
            <person name="Wei W."/>
            <person name="Wang X."/>
            <person name="Wang C."/>
            <person name="Huo Q."/>
            <person name="Li W."/>
            <person name="Guo W."/>
            <person name="Chen H."/>
            <person name="Chen S."/>
            <person name="Zhou L."/>
            <person name="Zhou L."/>
            <person name="Ni X."/>
            <person name="Tian J."/>
            <person name="Zhou Y."/>
            <person name="Sheng Y."/>
            <person name="Liu T."/>
            <person name="Pan Y."/>
            <person name="Xia L."/>
            <person name="Li J."/>
            <person name="Zhao F."/>
            <person name="Cao W."/>
        </authorList>
    </citation>
    <scope>NUCLEOTIDE SEQUENCE</scope>
    <source>
        <strain evidence="10">Rsan-2018</strain>
        <tissue evidence="10">Larvae</tissue>
    </source>
</reference>
<evidence type="ECO:0000313" key="10">
    <source>
        <dbReference type="EMBL" id="KAH7969842.1"/>
    </source>
</evidence>
<dbReference type="GO" id="GO:0016318">
    <property type="term" value="P:ommatidial rotation"/>
    <property type="evidence" value="ECO:0007669"/>
    <property type="project" value="UniProtKB-ARBA"/>
</dbReference>
<evidence type="ECO:0000256" key="2">
    <source>
        <dbReference type="ARBA" id="ARBA00022729"/>
    </source>
</evidence>
<evidence type="ECO:0000256" key="4">
    <source>
        <dbReference type="ARBA" id="ARBA00023157"/>
    </source>
</evidence>
<protein>
    <submittedName>
        <fullName evidence="10">Uncharacterized protein</fullName>
    </submittedName>
</protein>
<dbReference type="PROSITE" id="PS50026">
    <property type="entry name" value="EGF_3"/>
    <property type="match status" value="1"/>
</dbReference>
<feature type="domain" description="Laminin G" evidence="8">
    <location>
        <begin position="1"/>
        <end position="128"/>
    </location>
</feature>
<dbReference type="Pfam" id="PF00008">
    <property type="entry name" value="EGF"/>
    <property type="match status" value="1"/>
</dbReference>
<dbReference type="GO" id="GO:0048056">
    <property type="term" value="P:R3/R4 cell differentiation"/>
    <property type="evidence" value="ECO:0007669"/>
    <property type="project" value="UniProtKB-ARBA"/>
</dbReference>
<dbReference type="PANTHER" id="PTHR15036">
    <property type="entry name" value="PIKACHURIN-LIKE PROTEIN"/>
    <property type="match status" value="1"/>
</dbReference>
<feature type="region of interest" description="Disordered" evidence="7">
    <location>
        <begin position="246"/>
        <end position="272"/>
    </location>
</feature>
<dbReference type="SMART" id="SM00282">
    <property type="entry name" value="LamG"/>
    <property type="match status" value="1"/>
</dbReference>
<dbReference type="PROSITE" id="PS50025">
    <property type="entry name" value="LAM_G_DOMAIN"/>
    <property type="match status" value="1"/>
</dbReference>
<dbReference type="InterPro" id="IPR001791">
    <property type="entry name" value="Laminin_G"/>
</dbReference>
<evidence type="ECO:0000256" key="7">
    <source>
        <dbReference type="SAM" id="MobiDB-lite"/>
    </source>
</evidence>
<comment type="caution">
    <text evidence="6">Lacks conserved residue(s) required for the propagation of feature annotation.</text>
</comment>
<keyword evidence="3" id="KW-0677">Repeat</keyword>
<dbReference type="PANTHER" id="PTHR15036:SF85">
    <property type="entry name" value="SP2353, ISOFORM A"/>
    <property type="match status" value="1"/>
</dbReference>
<proteinExistence type="predicted"/>
<sequence length="272" mass="28767">MQHGVVWTVQVSGGYVQYRFDCGSGEGLVRVAGRRVDDGVWHALRLERRGGSAQLAVDAQYKASGSAPGPHDVLNLEGRELHLGGAPAVAGLVGCLDNAQVGSLPLPLHLRPAGHAQLRRLANVHFSCHLVDACGSQPCLNGATCRPLLTTGYSCTCPAHFQGPQCEEPVAEGQCTDGMSNLEQRPASYTTREATLNNFDTVRSYGSAADDLESRYQPNDLRCHTPSGSAPTKGLYLDKIPNDLKAALSPPLAPQSSATSIASDLPGGQWNS</sequence>
<organism evidence="10 11">
    <name type="scientific">Rhipicephalus sanguineus</name>
    <name type="common">Brown dog tick</name>
    <name type="synonym">Ixodes sanguineus</name>
    <dbReference type="NCBI Taxonomy" id="34632"/>
    <lineage>
        <taxon>Eukaryota</taxon>
        <taxon>Metazoa</taxon>
        <taxon>Ecdysozoa</taxon>
        <taxon>Arthropoda</taxon>
        <taxon>Chelicerata</taxon>
        <taxon>Arachnida</taxon>
        <taxon>Acari</taxon>
        <taxon>Parasitiformes</taxon>
        <taxon>Ixodida</taxon>
        <taxon>Ixodoidea</taxon>
        <taxon>Ixodidae</taxon>
        <taxon>Rhipicephalinae</taxon>
        <taxon>Rhipicephalus</taxon>
        <taxon>Rhipicephalus</taxon>
    </lineage>
</organism>
<evidence type="ECO:0000259" key="8">
    <source>
        <dbReference type="PROSITE" id="PS50025"/>
    </source>
</evidence>
<dbReference type="PROSITE" id="PS00022">
    <property type="entry name" value="EGF_1"/>
    <property type="match status" value="1"/>
</dbReference>
<dbReference type="SUPFAM" id="SSF57196">
    <property type="entry name" value="EGF/Laminin"/>
    <property type="match status" value="1"/>
</dbReference>
<dbReference type="Pfam" id="PF02210">
    <property type="entry name" value="Laminin_G_2"/>
    <property type="match status" value="1"/>
</dbReference>
<keyword evidence="11" id="KW-1185">Reference proteome</keyword>
<dbReference type="SUPFAM" id="SSF49899">
    <property type="entry name" value="Concanavalin A-like lectins/glucanases"/>
    <property type="match status" value="1"/>
</dbReference>
<dbReference type="AlphaFoldDB" id="A0A9D4T4I2"/>
<dbReference type="SMART" id="SM00181">
    <property type="entry name" value="EGF"/>
    <property type="match status" value="1"/>
</dbReference>
<keyword evidence="5" id="KW-0325">Glycoprotein</keyword>
<evidence type="ECO:0000256" key="1">
    <source>
        <dbReference type="ARBA" id="ARBA00022536"/>
    </source>
</evidence>
<reference evidence="10" key="1">
    <citation type="journal article" date="2020" name="Cell">
        <title>Large-Scale Comparative Analyses of Tick Genomes Elucidate Their Genetic Diversity and Vector Capacities.</title>
        <authorList>
            <consortium name="Tick Genome and Microbiome Consortium (TIGMIC)"/>
            <person name="Jia N."/>
            <person name="Wang J."/>
            <person name="Shi W."/>
            <person name="Du L."/>
            <person name="Sun Y."/>
            <person name="Zhan W."/>
            <person name="Jiang J.F."/>
            <person name="Wang Q."/>
            <person name="Zhang B."/>
            <person name="Ji P."/>
            <person name="Bell-Sakyi L."/>
            <person name="Cui X.M."/>
            <person name="Yuan T.T."/>
            <person name="Jiang B.G."/>
            <person name="Yang W.F."/>
            <person name="Lam T.T."/>
            <person name="Chang Q.C."/>
            <person name="Ding S.J."/>
            <person name="Wang X.J."/>
            <person name="Zhu J.G."/>
            <person name="Ruan X.D."/>
            <person name="Zhao L."/>
            <person name="Wei J.T."/>
            <person name="Ye R.Z."/>
            <person name="Que T.C."/>
            <person name="Du C.H."/>
            <person name="Zhou Y.H."/>
            <person name="Cheng J.X."/>
            <person name="Dai P.F."/>
            <person name="Guo W.B."/>
            <person name="Han X.H."/>
            <person name="Huang E.J."/>
            <person name="Li L.F."/>
            <person name="Wei W."/>
            <person name="Gao Y.C."/>
            <person name="Liu J.Z."/>
            <person name="Shao H.Z."/>
            <person name="Wang X."/>
            <person name="Wang C.C."/>
            <person name="Yang T.C."/>
            <person name="Huo Q.B."/>
            <person name="Li W."/>
            <person name="Chen H.Y."/>
            <person name="Chen S.E."/>
            <person name="Zhou L.G."/>
            <person name="Ni X.B."/>
            <person name="Tian J.H."/>
            <person name="Sheng Y."/>
            <person name="Liu T."/>
            <person name="Pan Y.S."/>
            <person name="Xia L.Y."/>
            <person name="Li J."/>
            <person name="Zhao F."/>
            <person name="Cao W.C."/>
        </authorList>
    </citation>
    <scope>NUCLEOTIDE SEQUENCE</scope>
    <source>
        <strain evidence="10">Rsan-2018</strain>
    </source>
</reference>
<evidence type="ECO:0000256" key="5">
    <source>
        <dbReference type="ARBA" id="ARBA00023180"/>
    </source>
</evidence>
<comment type="caution">
    <text evidence="10">The sequence shown here is derived from an EMBL/GenBank/DDBJ whole genome shotgun (WGS) entry which is preliminary data.</text>
</comment>
<evidence type="ECO:0000313" key="11">
    <source>
        <dbReference type="Proteomes" id="UP000821837"/>
    </source>
</evidence>
<dbReference type="Proteomes" id="UP000821837">
    <property type="component" value="Unassembled WGS sequence"/>
</dbReference>
<keyword evidence="2" id="KW-0732">Signal</keyword>
<dbReference type="VEuPathDB" id="VectorBase:RSAN_030286"/>
<dbReference type="EMBL" id="JABSTV010001248">
    <property type="protein sequence ID" value="KAH7969842.1"/>
    <property type="molecule type" value="Genomic_DNA"/>
</dbReference>
<accession>A0A9D4T4I2</accession>
<dbReference type="InterPro" id="IPR050372">
    <property type="entry name" value="Neurexin-related_CASP"/>
</dbReference>
<name>A0A9D4T4I2_RHISA</name>
<dbReference type="Gene3D" id="2.60.120.200">
    <property type="match status" value="1"/>
</dbReference>
<evidence type="ECO:0000259" key="9">
    <source>
        <dbReference type="PROSITE" id="PS50026"/>
    </source>
</evidence>
<gene>
    <name evidence="10" type="ORF">HPB52_022363</name>
</gene>
<dbReference type="InterPro" id="IPR000742">
    <property type="entry name" value="EGF"/>
</dbReference>
<keyword evidence="1 6" id="KW-0245">EGF-like domain</keyword>
<dbReference type="FunFam" id="2.10.25.10:FF:000012">
    <property type="entry name" value="Delta-like protein"/>
    <property type="match status" value="1"/>
</dbReference>
<dbReference type="GO" id="GO:0050769">
    <property type="term" value="P:positive regulation of neurogenesis"/>
    <property type="evidence" value="ECO:0007669"/>
    <property type="project" value="UniProtKB-ARBA"/>
</dbReference>
<dbReference type="CDD" id="cd00054">
    <property type="entry name" value="EGF_CA"/>
    <property type="match status" value="1"/>
</dbReference>
<dbReference type="GO" id="GO:0016020">
    <property type="term" value="C:membrane"/>
    <property type="evidence" value="ECO:0007669"/>
    <property type="project" value="UniProtKB-SubCell"/>
</dbReference>